<dbReference type="PANTHER" id="PTHR13493">
    <property type="entry name" value="ZINC FINGER CCHC DOMAIN-CONTAINING"/>
    <property type="match status" value="1"/>
</dbReference>
<reference evidence="5 6" key="1">
    <citation type="submission" date="2014-03" db="EMBL/GenBank/DDBJ databases">
        <title>Draft genome of the hookworm Oesophagostomum dentatum.</title>
        <authorList>
            <person name="Mitreva M."/>
        </authorList>
    </citation>
    <scope>NUCLEOTIDE SEQUENCE [LARGE SCALE GENOMIC DNA]</scope>
    <source>
        <strain evidence="5 6">OD-Hann</strain>
    </source>
</reference>
<evidence type="ECO:0000313" key="5">
    <source>
        <dbReference type="EMBL" id="KHJ93503.1"/>
    </source>
</evidence>
<sequence length="371" mass="42693">MDDIWVLADPTACAYKAEVNDSNAIVNVIGADKRQGKEHNDGSKEPFHYGCIPKKLKKIPKGSTLVFCHECVDAFETKHACPSEIVTRAQLRYPSKLLHALDAQSGEAQFFFSDEALGVLLNTVDRSKVDGVLCVGAPRLFETLRLRKDGLHLFLLDYDRRYAHFYPSRQFGQYSMLVDHFYDKKTITKLRDFLANCSSVLLICDPPFGVFIEPLMRSIMALQQRHKDARGDLPATFHTCIAIPMFVGKYILRTDKNYWMCDYRVTYDNHKVFAKPSKTTVRFFTNLNPDVFDLSGLEAYKFCEFCERYVSSDNKHCFMCSSCTSKDGSPYKHCERCMRCVKMSYRHCKKCERCHLEGRCFANQDHNEDNA</sequence>
<comment type="subcellular location">
    <subcellularLocation>
        <location evidence="1">Cytoplasm</location>
    </subcellularLocation>
</comment>
<name>A0A0B1T7F3_OESDE</name>
<evidence type="ECO:0000256" key="4">
    <source>
        <dbReference type="ARBA" id="ARBA00022679"/>
    </source>
</evidence>
<evidence type="ECO:0000256" key="1">
    <source>
        <dbReference type="ARBA" id="ARBA00004496"/>
    </source>
</evidence>
<keyword evidence="4" id="KW-0808">Transferase</keyword>
<protein>
    <recommendedName>
        <fullName evidence="7">CTCHY-type domain-containing protein</fullName>
    </recommendedName>
</protein>
<dbReference type="EMBL" id="KN550737">
    <property type="protein sequence ID" value="KHJ93503.1"/>
    <property type="molecule type" value="Genomic_DNA"/>
</dbReference>
<dbReference type="PANTHER" id="PTHR13493:SF3">
    <property type="entry name" value="RRNA N6-ADENOSINE-METHYLTRANSFERASE ZCCHC4"/>
    <property type="match status" value="1"/>
</dbReference>
<dbReference type="OrthoDB" id="431817at2759"/>
<evidence type="ECO:0000313" key="6">
    <source>
        <dbReference type="Proteomes" id="UP000053660"/>
    </source>
</evidence>
<dbReference type="GO" id="GO:0008988">
    <property type="term" value="F:rRNA (adenine-N6-)-methyltransferase activity"/>
    <property type="evidence" value="ECO:0007669"/>
    <property type="project" value="InterPro"/>
</dbReference>
<dbReference type="Pfam" id="PF10237">
    <property type="entry name" value="N6-adenineMlase"/>
    <property type="match status" value="1"/>
</dbReference>
<proteinExistence type="predicted"/>
<accession>A0A0B1T7F3</accession>
<evidence type="ECO:0008006" key="7">
    <source>
        <dbReference type="Google" id="ProtNLM"/>
    </source>
</evidence>
<gene>
    <name evidence="5" type="ORF">OESDEN_06583</name>
</gene>
<dbReference type="PROSITE" id="PS50216">
    <property type="entry name" value="DHHC"/>
    <property type="match status" value="1"/>
</dbReference>
<dbReference type="GO" id="GO:0005730">
    <property type="term" value="C:nucleolus"/>
    <property type="evidence" value="ECO:0007669"/>
    <property type="project" value="TreeGrafter"/>
</dbReference>
<dbReference type="AlphaFoldDB" id="A0A0B1T7F3"/>
<evidence type="ECO:0000256" key="2">
    <source>
        <dbReference type="ARBA" id="ARBA00022490"/>
    </source>
</evidence>
<dbReference type="GO" id="GO:0005737">
    <property type="term" value="C:cytoplasm"/>
    <property type="evidence" value="ECO:0007669"/>
    <property type="project" value="UniProtKB-SubCell"/>
</dbReference>
<dbReference type="InterPro" id="IPR039846">
    <property type="entry name" value="ZCCHC4"/>
</dbReference>
<keyword evidence="3" id="KW-0489">Methyltransferase</keyword>
<organism evidence="5 6">
    <name type="scientific">Oesophagostomum dentatum</name>
    <name type="common">Nodular worm</name>
    <dbReference type="NCBI Taxonomy" id="61180"/>
    <lineage>
        <taxon>Eukaryota</taxon>
        <taxon>Metazoa</taxon>
        <taxon>Ecdysozoa</taxon>
        <taxon>Nematoda</taxon>
        <taxon>Chromadorea</taxon>
        <taxon>Rhabditida</taxon>
        <taxon>Rhabditina</taxon>
        <taxon>Rhabditomorpha</taxon>
        <taxon>Strongyloidea</taxon>
        <taxon>Strongylidae</taxon>
        <taxon>Oesophagostomum</taxon>
    </lineage>
</organism>
<keyword evidence="6" id="KW-1185">Reference proteome</keyword>
<dbReference type="Proteomes" id="UP000053660">
    <property type="component" value="Unassembled WGS sequence"/>
</dbReference>
<dbReference type="InterPro" id="IPR041370">
    <property type="entry name" value="Mlase_EEF1AKMT1/ZCCHC4"/>
</dbReference>
<keyword evidence="2" id="KW-0963">Cytoplasm</keyword>
<evidence type="ECO:0000256" key="3">
    <source>
        <dbReference type="ARBA" id="ARBA00022603"/>
    </source>
</evidence>